<feature type="domain" description="N-acetyltransferase" evidence="3">
    <location>
        <begin position="1"/>
        <end position="159"/>
    </location>
</feature>
<evidence type="ECO:0000313" key="4">
    <source>
        <dbReference type="EMBL" id="MXR21668.1"/>
    </source>
</evidence>
<keyword evidence="5" id="KW-1185">Reference proteome</keyword>
<dbReference type="InterPro" id="IPR050832">
    <property type="entry name" value="Bact_Acetyltransf"/>
</dbReference>
<dbReference type="Pfam" id="PF00583">
    <property type="entry name" value="Acetyltransf_1"/>
    <property type="match status" value="1"/>
</dbReference>
<dbReference type="Proteomes" id="UP000471521">
    <property type="component" value="Unassembled WGS sequence"/>
</dbReference>
<proteinExistence type="predicted"/>
<evidence type="ECO:0000313" key="5">
    <source>
        <dbReference type="Proteomes" id="UP000471521"/>
    </source>
</evidence>
<dbReference type="RefSeq" id="WP_159527117.1">
    <property type="nucleotide sequence ID" value="NZ_WUUU01000136.1"/>
</dbReference>
<gene>
    <name evidence="4" type="ORF">GRX66_14010</name>
</gene>
<keyword evidence="2" id="KW-0012">Acyltransferase</keyword>
<dbReference type="AlphaFoldDB" id="A0A6B0SIW2"/>
<protein>
    <submittedName>
        <fullName evidence="4">GNAT family N-acetyltransferase</fullName>
    </submittedName>
</protein>
<dbReference type="Gene3D" id="3.40.630.30">
    <property type="match status" value="1"/>
</dbReference>
<dbReference type="EMBL" id="WUUU01000136">
    <property type="protein sequence ID" value="MXR21668.1"/>
    <property type="molecule type" value="Genomic_DNA"/>
</dbReference>
<dbReference type="GO" id="GO:0016747">
    <property type="term" value="F:acyltransferase activity, transferring groups other than amino-acyl groups"/>
    <property type="evidence" value="ECO:0007669"/>
    <property type="project" value="InterPro"/>
</dbReference>
<evidence type="ECO:0000256" key="2">
    <source>
        <dbReference type="ARBA" id="ARBA00023315"/>
    </source>
</evidence>
<dbReference type="PANTHER" id="PTHR43877:SF1">
    <property type="entry name" value="ACETYLTRANSFERASE"/>
    <property type="match status" value="1"/>
</dbReference>
<evidence type="ECO:0000256" key="1">
    <source>
        <dbReference type="ARBA" id="ARBA00022679"/>
    </source>
</evidence>
<keyword evidence="1 4" id="KW-0808">Transferase</keyword>
<dbReference type="SUPFAM" id="SSF55729">
    <property type="entry name" value="Acyl-CoA N-acyltransferases (Nat)"/>
    <property type="match status" value="1"/>
</dbReference>
<dbReference type="CDD" id="cd04301">
    <property type="entry name" value="NAT_SF"/>
    <property type="match status" value="1"/>
</dbReference>
<name>A0A6B0SIW2_9EURY</name>
<organism evidence="4 5">
    <name type="scientific">Halobacterium bonnevillei</name>
    <dbReference type="NCBI Taxonomy" id="2692200"/>
    <lineage>
        <taxon>Archaea</taxon>
        <taxon>Methanobacteriati</taxon>
        <taxon>Methanobacteriota</taxon>
        <taxon>Stenosarchaea group</taxon>
        <taxon>Halobacteria</taxon>
        <taxon>Halobacteriales</taxon>
        <taxon>Halobacteriaceae</taxon>
        <taxon>Halobacterium</taxon>
    </lineage>
</organism>
<accession>A0A6B0SIW2</accession>
<reference evidence="4 5" key="1">
    <citation type="submission" date="2019-12" db="EMBL/GenBank/DDBJ databases">
        <title>Isolation and characterization of three novel carbon monoxide-oxidizing members of Halobacteria from salione crusts and soils.</title>
        <authorList>
            <person name="Myers M.R."/>
            <person name="King G.M."/>
        </authorList>
    </citation>
    <scope>NUCLEOTIDE SEQUENCE [LARGE SCALE GENOMIC DNA]</scope>
    <source>
        <strain evidence="4 5">PCN9</strain>
    </source>
</reference>
<dbReference type="InterPro" id="IPR016181">
    <property type="entry name" value="Acyl_CoA_acyltransferase"/>
</dbReference>
<dbReference type="InterPro" id="IPR000182">
    <property type="entry name" value="GNAT_dom"/>
</dbReference>
<dbReference type="PANTHER" id="PTHR43877">
    <property type="entry name" value="AMINOALKYLPHOSPHONATE N-ACETYLTRANSFERASE-RELATED-RELATED"/>
    <property type="match status" value="1"/>
</dbReference>
<sequence length="159" mass="17458">MHVREARPSDADAVRRVAEAAWHDAHDPIVGPDAVEDFLAKYYDPDDLRDRYRTGDGTTFVAIADGDLVGYASGVPSSDGYTLGAVYVHPDSQGRGVGSRLLERVEGDARDAGYDAVDLVVMADNDDATGFYESRGFERVDGHYDEFLDVDGYVYEKEV</sequence>
<evidence type="ECO:0000259" key="3">
    <source>
        <dbReference type="PROSITE" id="PS51186"/>
    </source>
</evidence>
<comment type="caution">
    <text evidence="4">The sequence shown here is derived from an EMBL/GenBank/DDBJ whole genome shotgun (WGS) entry which is preliminary data.</text>
</comment>
<dbReference type="OrthoDB" id="11597at2157"/>
<dbReference type="PROSITE" id="PS51186">
    <property type="entry name" value="GNAT"/>
    <property type="match status" value="1"/>
</dbReference>